<dbReference type="RefSeq" id="XP_021565216.1">
    <property type="nucleotide sequence ID" value="XM_021709541.1"/>
</dbReference>
<gene>
    <name evidence="5" type="primary">PHF11</name>
</gene>
<reference evidence="5" key="1">
    <citation type="submission" date="2025-08" db="UniProtKB">
        <authorList>
            <consortium name="RefSeq"/>
        </authorList>
    </citation>
    <scope>IDENTIFICATION</scope>
</reference>
<dbReference type="OrthoDB" id="2384350at2759"/>
<dbReference type="GO" id="GO:0005634">
    <property type="term" value="C:nucleus"/>
    <property type="evidence" value="ECO:0007669"/>
    <property type="project" value="UniProtKB-SubCell"/>
</dbReference>
<protein>
    <submittedName>
        <fullName evidence="5">PHD finger protein 11</fullName>
    </submittedName>
</protein>
<dbReference type="GeneID" id="110595083"/>
<dbReference type="PANTHER" id="PTHR12420">
    <property type="entry name" value="PHD FINGER PROTEIN"/>
    <property type="match status" value="1"/>
</dbReference>
<evidence type="ECO:0000256" key="3">
    <source>
        <dbReference type="SAM" id="Coils"/>
    </source>
</evidence>
<comment type="subcellular location">
    <subcellularLocation>
        <location evidence="1">Nucleus</location>
    </subcellularLocation>
</comment>
<feature type="coiled-coil region" evidence="3">
    <location>
        <begin position="98"/>
        <end position="128"/>
    </location>
</feature>
<keyword evidence="2" id="KW-0539">Nucleus</keyword>
<sequence length="151" mass="17366">MMAELISIEYNIFKTTFGRLGLLCQKHASSPNNTPNVPFLKKCKEAGLLDYLFEEILDKVHCIQETLMCETTSESVYEEIGTLLFDCRLFEDTFVNFQAAIEQKIHESQERQQQLDEQIELLQDLKNNVCLFQENRDPELSSISTSCSLSS</sequence>
<organism evidence="4 5">
    <name type="scientific">Carlito syrichta</name>
    <name type="common">Philippine tarsier</name>
    <name type="synonym">Tarsius syrichta</name>
    <dbReference type="NCBI Taxonomy" id="1868482"/>
    <lineage>
        <taxon>Eukaryota</taxon>
        <taxon>Metazoa</taxon>
        <taxon>Chordata</taxon>
        <taxon>Craniata</taxon>
        <taxon>Vertebrata</taxon>
        <taxon>Euteleostomi</taxon>
        <taxon>Mammalia</taxon>
        <taxon>Eutheria</taxon>
        <taxon>Euarchontoglires</taxon>
        <taxon>Primates</taxon>
        <taxon>Haplorrhini</taxon>
        <taxon>Tarsiiformes</taxon>
        <taxon>Tarsiidae</taxon>
        <taxon>Carlito</taxon>
    </lineage>
</organism>
<dbReference type="AlphaFoldDB" id="A0A3Q0DQ70"/>
<evidence type="ECO:0000256" key="1">
    <source>
        <dbReference type="ARBA" id="ARBA00004123"/>
    </source>
</evidence>
<evidence type="ECO:0000313" key="5">
    <source>
        <dbReference type="RefSeq" id="XP_021565216.1"/>
    </source>
</evidence>
<dbReference type="InterPro" id="IPR051188">
    <property type="entry name" value="PHD-type_Zinc_Finger"/>
</dbReference>
<dbReference type="PANTHER" id="PTHR12420:SF4">
    <property type="entry name" value="PHD FINGER PROTEIN 11"/>
    <property type="match status" value="1"/>
</dbReference>
<keyword evidence="4" id="KW-1185">Reference proteome</keyword>
<evidence type="ECO:0000313" key="4">
    <source>
        <dbReference type="Proteomes" id="UP000189704"/>
    </source>
</evidence>
<dbReference type="CTD" id="51131"/>
<accession>A0A3Q0DQ70</accession>
<dbReference type="Proteomes" id="UP000189704">
    <property type="component" value="Unplaced"/>
</dbReference>
<proteinExistence type="predicted"/>
<evidence type="ECO:0000256" key="2">
    <source>
        <dbReference type="ARBA" id="ARBA00023242"/>
    </source>
</evidence>
<keyword evidence="3" id="KW-0175">Coiled coil</keyword>
<dbReference type="STRING" id="1868482.ENSTSYP00000009265"/>
<name>A0A3Q0DQ70_CARSF</name>
<dbReference type="KEGG" id="csyr:110595083"/>